<gene>
    <name evidence="2" type="ORF">CSW40_08040</name>
</gene>
<proteinExistence type="predicted"/>
<dbReference type="RefSeq" id="WP_126213121.1">
    <property type="nucleotide sequence ID" value="NZ_PELW01000222.1"/>
</dbReference>
<sequence>MTILMRNGLRQMVEAASGGQATVVFSKRGQPIYLRRVDKFRVEQMGPNLGTGVHPAFIVNGREISEFWVGIYPGYVDEGEILSYPGLPPGTLDYNSAVAAARNTGPGFHIITNAEWAAIALYAIHAIGGDSDPVHGPDPYGVSTGNPKQYGRRVDGKAPRDTSSISYTIGGSGPLQWRHDQTEWGIADLVQGISPGTLVTGLLLRNGEINIIPNNDAALASTDLSPSSPAWRAIMPDGTLVAPGTAGTLKYDIPPTASYSNDNVLHTLGVPYLRTQRQTPPWPEEEYQDVAFTSAGLSALQKDPGTLSVPSLLHQLLLFPHVTTLTRGSILVRPYGIRKAERGWAGLSGLYAAHLLNSATSLLRIAYIPV</sequence>
<evidence type="ECO:0000313" key="3">
    <source>
        <dbReference type="Proteomes" id="UP000286712"/>
    </source>
</evidence>
<dbReference type="Proteomes" id="UP000286712">
    <property type="component" value="Unassembled WGS sequence"/>
</dbReference>
<evidence type="ECO:0000313" key="2">
    <source>
        <dbReference type="EMBL" id="RTH24712.1"/>
    </source>
</evidence>
<dbReference type="EMBL" id="PELW01000222">
    <property type="protein sequence ID" value="RTH24712.1"/>
    <property type="molecule type" value="Genomic_DNA"/>
</dbReference>
<evidence type="ECO:0000256" key="1">
    <source>
        <dbReference type="SAM" id="MobiDB-lite"/>
    </source>
</evidence>
<reference evidence="2 3" key="1">
    <citation type="journal article" date="2019" name="Extremophiles">
        <title>Biogeography of thermophiles and predominance of Thermus scotoductus in domestic water heaters.</title>
        <authorList>
            <person name="Wilpiszeski R.L."/>
            <person name="Zhang Z."/>
            <person name="House C.H."/>
        </authorList>
    </citation>
    <scope>NUCLEOTIDE SEQUENCE [LARGE SCALE GENOMIC DNA]</scope>
    <source>
        <strain evidence="2 3">27_S27</strain>
    </source>
</reference>
<feature type="region of interest" description="Disordered" evidence="1">
    <location>
        <begin position="143"/>
        <end position="162"/>
    </location>
</feature>
<organism evidence="2 3">
    <name type="scientific">Thermus scotoductus</name>
    <dbReference type="NCBI Taxonomy" id="37636"/>
    <lineage>
        <taxon>Bacteria</taxon>
        <taxon>Thermotogati</taxon>
        <taxon>Deinococcota</taxon>
        <taxon>Deinococci</taxon>
        <taxon>Thermales</taxon>
        <taxon>Thermaceae</taxon>
        <taxon>Thermus</taxon>
    </lineage>
</organism>
<comment type="caution">
    <text evidence="2">The sequence shown here is derived from an EMBL/GenBank/DDBJ whole genome shotgun (WGS) entry which is preliminary data.</text>
</comment>
<dbReference type="AlphaFoldDB" id="A0A430RWH5"/>
<name>A0A430RWH5_THESC</name>
<protein>
    <submittedName>
        <fullName evidence="2">Uncharacterized protein</fullName>
    </submittedName>
</protein>
<accession>A0A430RWH5</accession>